<reference evidence="1 2" key="1">
    <citation type="submission" date="2014-04" db="EMBL/GenBank/DDBJ databases">
        <authorList>
            <consortium name="DOE Joint Genome Institute"/>
            <person name="Kuo A."/>
            <person name="Ruytinx J."/>
            <person name="Rineau F."/>
            <person name="Colpaert J."/>
            <person name="Kohler A."/>
            <person name="Nagy L.G."/>
            <person name="Floudas D."/>
            <person name="Copeland A."/>
            <person name="Barry K.W."/>
            <person name="Cichocki N."/>
            <person name="Veneault-Fourrey C."/>
            <person name="LaButti K."/>
            <person name="Lindquist E.A."/>
            <person name="Lipzen A."/>
            <person name="Lundell T."/>
            <person name="Morin E."/>
            <person name="Murat C."/>
            <person name="Sun H."/>
            <person name="Tunlid A."/>
            <person name="Henrissat B."/>
            <person name="Grigoriev I.V."/>
            <person name="Hibbett D.S."/>
            <person name="Martin F."/>
            <person name="Nordberg H.P."/>
            <person name="Cantor M.N."/>
            <person name="Hua S.X."/>
        </authorList>
    </citation>
    <scope>NUCLEOTIDE SEQUENCE [LARGE SCALE GENOMIC DNA]</scope>
    <source>
        <strain evidence="1 2">UH-Slu-Lm8-n1</strain>
    </source>
</reference>
<accession>A0A0C9ZQ45</accession>
<dbReference type="Proteomes" id="UP000054485">
    <property type="component" value="Unassembled WGS sequence"/>
</dbReference>
<proteinExistence type="predicted"/>
<evidence type="ECO:0000313" key="2">
    <source>
        <dbReference type="Proteomes" id="UP000054485"/>
    </source>
</evidence>
<dbReference type="AlphaFoldDB" id="A0A0C9ZQ45"/>
<dbReference type="InParanoid" id="A0A0C9ZQ45"/>
<organism evidence="1 2">
    <name type="scientific">Suillus luteus UH-Slu-Lm8-n1</name>
    <dbReference type="NCBI Taxonomy" id="930992"/>
    <lineage>
        <taxon>Eukaryota</taxon>
        <taxon>Fungi</taxon>
        <taxon>Dikarya</taxon>
        <taxon>Basidiomycota</taxon>
        <taxon>Agaricomycotina</taxon>
        <taxon>Agaricomycetes</taxon>
        <taxon>Agaricomycetidae</taxon>
        <taxon>Boletales</taxon>
        <taxon>Suillineae</taxon>
        <taxon>Suillaceae</taxon>
        <taxon>Suillus</taxon>
    </lineage>
</organism>
<keyword evidence="2" id="KW-1185">Reference proteome</keyword>
<gene>
    <name evidence="1" type="ORF">CY34DRAFT_19963</name>
</gene>
<protein>
    <submittedName>
        <fullName evidence="1">Uncharacterized protein</fullName>
    </submittedName>
</protein>
<name>A0A0C9ZQ45_9AGAM</name>
<dbReference type="HOGENOM" id="CLU_3088842_0_0_1"/>
<reference evidence="2" key="2">
    <citation type="submission" date="2015-01" db="EMBL/GenBank/DDBJ databases">
        <title>Evolutionary Origins and Diversification of the Mycorrhizal Mutualists.</title>
        <authorList>
            <consortium name="DOE Joint Genome Institute"/>
            <consortium name="Mycorrhizal Genomics Consortium"/>
            <person name="Kohler A."/>
            <person name="Kuo A."/>
            <person name="Nagy L.G."/>
            <person name="Floudas D."/>
            <person name="Copeland A."/>
            <person name="Barry K.W."/>
            <person name="Cichocki N."/>
            <person name="Veneault-Fourrey C."/>
            <person name="LaButti K."/>
            <person name="Lindquist E.A."/>
            <person name="Lipzen A."/>
            <person name="Lundell T."/>
            <person name="Morin E."/>
            <person name="Murat C."/>
            <person name="Riley R."/>
            <person name="Ohm R."/>
            <person name="Sun H."/>
            <person name="Tunlid A."/>
            <person name="Henrissat B."/>
            <person name="Grigoriev I.V."/>
            <person name="Hibbett D.S."/>
            <person name="Martin F."/>
        </authorList>
    </citation>
    <scope>NUCLEOTIDE SEQUENCE [LARGE SCALE GENOMIC DNA]</scope>
    <source>
        <strain evidence="2">UH-Slu-Lm8-n1</strain>
    </source>
</reference>
<sequence>MGCAKIILGGSSFWNACTATNFQESESADDMDVLLAEFEATPAWAKLSNPSP</sequence>
<evidence type="ECO:0000313" key="1">
    <source>
        <dbReference type="EMBL" id="KIK31406.1"/>
    </source>
</evidence>
<dbReference type="EMBL" id="KN837036">
    <property type="protein sequence ID" value="KIK31406.1"/>
    <property type="molecule type" value="Genomic_DNA"/>
</dbReference>